<dbReference type="EMBL" id="LR899010">
    <property type="protein sequence ID" value="CAD7083312.1"/>
    <property type="molecule type" value="Genomic_DNA"/>
</dbReference>
<dbReference type="Proteomes" id="UP000594454">
    <property type="component" value="Chromosome 2"/>
</dbReference>
<evidence type="ECO:0000313" key="4">
    <source>
        <dbReference type="EMBL" id="CAD7083312.1"/>
    </source>
</evidence>
<keyword evidence="2" id="KW-0732">Signal</keyword>
<evidence type="ECO:0000256" key="2">
    <source>
        <dbReference type="SAM" id="SignalP"/>
    </source>
</evidence>
<dbReference type="SUPFAM" id="SSF49899">
    <property type="entry name" value="Concanavalin A-like lectins/glucanases"/>
    <property type="match status" value="1"/>
</dbReference>
<dbReference type="OrthoDB" id="5983381at2759"/>
<dbReference type="Gene3D" id="2.60.120.200">
    <property type="match status" value="1"/>
</dbReference>
<evidence type="ECO:0000313" key="5">
    <source>
        <dbReference type="Proteomes" id="UP000594454"/>
    </source>
</evidence>
<dbReference type="AlphaFoldDB" id="A0A7R8ULY5"/>
<feature type="chain" id="PRO_5031193120" description="Thrombospondin-like N-terminal domain-containing protein" evidence="2">
    <location>
        <begin position="25"/>
        <end position="228"/>
    </location>
</feature>
<evidence type="ECO:0000259" key="3">
    <source>
        <dbReference type="SMART" id="SM00210"/>
    </source>
</evidence>
<feature type="domain" description="Thrombospondin-like N-terminal" evidence="3">
    <location>
        <begin position="35"/>
        <end position="228"/>
    </location>
</feature>
<dbReference type="InParanoid" id="A0A7R8ULY5"/>
<reference evidence="4 5" key="1">
    <citation type="submission" date="2020-11" db="EMBL/GenBank/DDBJ databases">
        <authorList>
            <person name="Wallbank WR R."/>
            <person name="Pardo Diaz C."/>
            <person name="Kozak K."/>
            <person name="Martin S."/>
            <person name="Jiggins C."/>
            <person name="Moest M."/>
            <person name="Warren A I."/>
            <person name="Generalovic N T."/>
            <person name="Byers J.R.P. K."/>
            <person name="Montejo-Kovacevich G."/>
            <person name="Yen C E."/>
        </authorList>
    </citation>
    <scope>NUCLEOTIDE SEQUENCE [LARGE SCALE GENOMIC DNA]</scope>
</reference>
<accession>A0A7R8ULY5</accession>
<keyword evidence="5" id="KW-1185">Reference proteome</keyword>
<gene>
    <name evidence="4" type="ORF">HERILL_LOCUS6284</name>
</gene>
<sequence>MYLRWTSKMLSVIILTLAIFNANAITFRGQPIQNVFQEYSLLDAIKFSMDEHVEFADGPDNFSSYVFKLQSEVKSPYRTILPESLKQFAIMITFRPETRSGGYLFSIVNPLDTVVQLGIHLSAAMTDKWNATLLYTDPMAKTSKKLATFEIPYAKKWQTIAFEVRFKEVVFFYNCNKTETQAVERSPEEMTFDSASTLYLAQAGSIIKGRFEVRMLFLYECYFFVCTG</sequence>
<proteinExistence type="predicted"/>
<protein>
    <recommendedName>
        <fullName evidence="3">Thrombospondin-like N-terminal domain-containing protein</fullName>
    </recommendedName>
</protein>
<evidence type="ECO:0000256" key="1">
    <source>
        <dbReference type="ARBA" id="ARBA00022737"/>
    </source>
</evidence>
<name>A0A7R8ULY5_HERIL</name>
<dbReference type="InterPro" id="IPR013320">
    <property type="entry name" value="ConA-like_dom_sf"/>
</dbReference>
<feature type="signal peptide" evidence="2">
    <location>
        <begin position="1"/>
        <end position="24"/>
    </location>
</feature>
<keyword evidence="1" id="KW-0677">Repeat</keyword>
<organism evidence="4 5">
    <name type="scientific">Hermetia illucens</name>
    <name type="common">Black soldier fly</name>
    <dbReference type="NCBI Taxonomy" id="343691"/>
    <lineage>
        <taxon>Eukaryota</taxon>
        <taxon>Metazoa</taxon>
        <taxon>Ecdysozoa</taxon>
        <taxon>Arthropoda</taxon>
        <taxon>Hexapoda</taxon>
        <taxon>Insecta</taxon>
        <taxon>Pterygota</taxon>
        <taxon>Neoptera</taxon>
        <taxon>Endopterygota</taxon>
        <taxon>Diptera</taxon>
        <taxon>Brachycera</taxon>
        <taxon>Stratiomyomorpha</taxon>
        <taxon>Stratiomyidae</taxon>
        <taxon>Hermetiinae</taxon>
        <taxon>Hermetia</taxon>
    </lineage>
</organism>
<dbReference type="InterPro" id="IPR048287">
    <property type="entry name" value="TSPN-like_N"/>
</dbReference>
<dbReference type="SMART" id="SM00210">
    <property type="entry name" value="TSPN"/>
    <property type="match status" value="1"/>
</dbReference>